<organism evidence="1 2">
    <name type="scientific">Medusavirus stheno T3</name>
    <dbReference type="NCBI Taxonomy" id="3069717"/>
    <lineage>
        <taxon>Viruses</taxon>
        <taxon>Varidnaviria</taxon>
        <taxon>Bamfordvirae</taxon>
        <taxon>Nucleocytoviricota</taxon>
        <taxon>Megaviricetes</taxon>
        <taxon>Mamonoviridae</taxon>
        <taxon>Medusavirus</taxon>
        <taxon>Medusavirus sthenus</taxon>
    </lineage>
</organism>
<accession>A0A7S7YFB0</accession>
<dbReference type="Proteomes" id="UP001162098">
    <property type="component" value="Segment"/>
</dbReference>
<evidence type="ECO:0000313" key="1">
    <source>
        <dbReference type="EMBL" id="QPB44460.1"/>
    </source>
</evidence>
<evidence type="ECO:0000313" key="2">
    <source>
        <dbReference type="Proteomes" id="UP001162098"/>
    </source>
</evidence>
<reference evidence="1 2" key="1">
    <citation type="submission" date="2020-09" db="EMBL/GenBank/DDBJ databases">
        <authorList>
            <person name="Zhang R."/>
            <person name="Garcia K."/>
            <person name="Ogata H."/>
        </authorList>
    </citation>
    <scope>NUCLEOTIDE SEQUENCE [LARGE SCALE GENOMIC DNA]</scope>
    <source>
        <strain evidence="2">stheno</strain>
    </source>
</reference>
<keyword evidence="2" id="KW-1185">Reference proteome</keyword>
<dbReference type="SUPFAM" id="SSF54427">
    <property type="entry name" value="NTF2-like"/>
    <property type="match status" value="1"/>
</dbReference>
<evidence type="ECO:0008006" key="3">
    <source>
        <dbReference type="Google" id="ProtNLM"/>
    </source>
</evidence>
<dbReference type="Gene3D" id="3.10.450.50">
    <property type="match status" value="1"/>
</dbReference>
<dbReference type="EMBL" id="MW018138">
    <property type="protein sequence ID" value="QPB44460.1"/>
    <property type="molecule type" value="Genomic_DNA"/>
</dbReference>
<proteinExistence type="predicted"/>
<dbReference type="KEGG" id="vg:80543656"/>
<name>A0A7S7YFB0_9VIRU</name>
<dbReference type="InterPro" id="IPR032710">
    <property type="entry name" value="NTF2-like_dom_sf"/>
</dbReference>
<sequence length="181" mass="20309">MDRVHYGGESRALNRKEMAIRNLVLKHANAWATPCRESFAQVLHPDVLFAYPTTKLDYASAMADFDTFVEYYTNTTVTIPRDGIIIDWKTGHVSVHWKFSTYSRGTGVRQVVNDACLGIVKDGKFVQWMEFLDGRVKTMQAAGVLSYEDGPDGVMKPWPAFMPGKEQCRAVVTVSCPTPIV</sequence>
<protein>
    <recommendedName>
        <fullName evidence="3">SnoaL-like domain-containing protein</fullName>
    </recommendedName>
</protein>